<dbReference type="AlphaFoldDB" id="E4NIH8"/>
<dbReference type="PANTHER" id="PTHR10134">
    <property type="entry name" value="CYTOCHROME B-C1 COMPLEX SUBUNIT RIESKE, MITOCHONDRIAL"/>
    <property type="match status" value="1"/>
</dbReference>
<dbReference type="PROSITE" id="PS51296">
    <property type="entry name" value="RIESKE"/>
    <property type="match status" value="1"/>
</dbReference>
<dbReference type="GO" id="GO:0016705">
    <property type="term" value="F:oxidoreductase activity, acting on paired donors, with incorporation or reduction of molecular oxygen"/>
    <property type="evidence" value="ECO:0007669"/>
    <property type="project" value="UniProtKB-ARBA"/>
</dbReference>
<dbReference type="InterPro" id="IPR006311">
    <property type="entry name" value="TAT_signal"/>
</dbReference>
<organism evidence="12 13">
    <name type="scientific">Kitasatospora setae (strain ATCC 33774 / DSM 43861 / JCM 3304 / KCC A-0304 / NBRC 14216 / KM-6054)</name>
    <name type="common">Streptomyces setae</name>
    <dbReference type="NCBI Taxonomy" id="452652"/>
    <lineage>
        <taxon>Bacteria</taxon>
        <taxon>Bacillati</taxon>
        <taxon>Actinomycetota</taxon>
        <taxon>Actinomycetes</taxon>
        <taxon>Kitasatosporales</taxon>
        <taxon>Streptomycetaceae</taxon>
        <taxon>Kitasatospora</taxon>
    </lineage>
</organism>
<dbReference type="EMBL" id="AP010968">
    <property type="protein sequence ID" value="BAJ31308.1"/>
    <property type="molecule type" value="Genomic_DNA"/>
</dbReference>
<dbReference type="RefSeq" id="WP_014138605.1">
    <property type="nucleotide sequence ID" value="NC_016109.1"/>
</dbReference>
<dbReference type="GO" id="GO:0004497">
    <property type="term" value="F:monooxygenase activity"/>
    <property type="evidence" value="ECO:0007669"/>
    <property type="project" value="UniProtKB-ARBA"/>
</dbReference>
<gene>
    <name evidence="12" type="ordered locus">KSE_55330</name>
</gene>
<feature type="domain" description="Rieske" evidence="11">
    <location>
        <begin position="43"/>
        <end position="135"/>
    </location>
</feature>
<dbReference type="SUPFAM" id="SSF50022">
    <property type="entry name" value="ISP domain"/>
    <property type="match status" value="1"/>
</dbReference>
<feature type="chain" id="PRO_5039197645" description="Cytochrome bc1 complex Rieske iron-sulfur subunit" evidence="10">
    <location>
        <begin position="26"/>
        <end position="138"/>
    </location>
</feature>
<comment type="cofactor">
    <cofactor evidence="9">
        <name>[2Fe-2S] cluster</name>
        <dbReference type="ChEBI" id="CHEBI:190135"/>
    </cofactor>
</comment>
<name>E4NIH8_KITSK</name>
<dbReference type="GO" id="GO:0051537">
    <property type="term" value="F:2 iron, 2 sulfur cluster binding"/>
    <property type="evidence" value="ECO:0007669"/>
    <property type="project" value="UniProtKB-KW"/>
</dbReference>
<sequence length="138" mass="13594">MTEPTASRRTVLCCAAVALAGAAAAGCSSSGGGKEEPKSAAPVDLGPAADVPVGGGKVYKEQAVVVTQPAAGEYKAFSAKCTHAGCLVNGVVKDQIQCLCHGSRFGVSDGAVQDGPAPAPLPAYQVAVQNGNLLVTKG</sequence>
<dbReference type="FunFam" id="2.102.10.10:FF:000016">
    <property type="entry name" value="Nitrite reductase/ring-hydroxylating ferredoxin subunit"/>
    <property type="match status" value="1"/>
</dbReference>
<evidence type="ECO:0000256" key="7">
    <source>
        <dbReference type="ARBA" id="ARBA00023157"/>
    </source>
</evidence>
<keyword evidence="13" id="KW-1185">Reference proteome</keyword>
<dbReference type="GO" id="GO:0046872">
    <property type="term" value="F:metal ion binding"/>
    <property type="evidence" value="ECO:0007669"/>
    <property type="project" value="UniProtKB-KW"/>
</dbReference>
<evidence type="ECO:0000313" key="12">
    <source>
        <dbReference type="EMBL" id="BAJ31308.1"/>
    </source>
</evidence>
<protein>
    <recommendedName>
        <fullName evidence="2">Cytochrome bc1 complex Rieske iron-sulfur subunit</fullName>
    </recommendedName>
    <alternativeName>
        <fullName evidence="8">Cytochrome bc1 reductase complex subunit QcrA</fullName>
    </alternativeName>
</protein>
<dbReference type="KEGG" id="ksk:KSE_55330"/>
<accession>E4NIH8</accession>
<evidence type="ECO:0000259" key="11">
    <source>
        <dbReference type="PROSITE" id="PS51296"/>
    </source>
</evidence>
<evidence type="ECO:0000256" key="2">
    <source>
        <dbReference type="ARBA" id="ARBA00015816"/>
    </source>
</evidence>
<feature type="signal peptide" evidence="10">
    <location>
        <begin position="1"/>
        <end position="25"/>
    </location>
</feature>
<dbReference type="STRING" id="452652.KSE_55330"/>
<keyword evidence="10" id="KW-0732">Signal</keyword>
<dbReference type="eggNOG" id="COG2146">
    <property type="taxonomic scope" value="Bacteria"/>
</dbReference>
<dbReference type="PATRIC" id="fig|452652.3.peg.5539"/>
<dbReference type="InterPro" id="IPR017941">
    <property type="entry name" value="Rieske_2Fe-2S"/>
</dbReference>
<dbReference type="InterPro" id="IPR014349">
    <property type="entry name" value="Rieske_Fe-S_prot"/>
</dbReference>
<keyword evidence="7" id="KW-1015">Disulfide bond</keyword>
<dbReference type="Gene3D" id="2.102.10.10">
    <property type="entry name" value="Rieske [2Fe-2S] iron-sulphur domain"/>
    <property type="match status" value="1"/>
</dbReference>
<dbReference type="InterPro" id="IPR005805">
    <property type="entry name" value="Rieske_Fe-S_prot_C"/>
</dbReference>
<dbReference type="GO" id="GO:0016020">
    <property type="term" value="C:membrane"/>
    <property type="evidence" value="ECO:0007669"/>
    <property type="project" value="InterPro"/>
</dbReference>
<evidence type="ECO:0000256" key="6">
    <source>
        <dbReference type="ARBA" id="ARBA00023014"/>
    </source>
</evidence>
<evidence type="ECO:0000256" key="8">
    <source>
        <dbReference type="ARBA" id="ARBA00029586"/>
    </source>
</evidence>
<keyword evidence="4" id="KW-0479">Metal-binding</keyword>
<dbReference type="PROSITE" id="PS51318">
    <property type="entry name" value="TAT"/>
    <property type="match status" value="1"/>
</dbReference>
<evidence type="ECO:0000256" key="5">
    <source>
        <dbReference type="ARBA" id="ARBA00023004"/>
    </source>
</evidence>
<keyword evidence="5" id="KW-0408">Iron</keyword>
<dbReference type="CDD" id="cd03467">
    <property type="entry name" value="Rieske"/>
    <property type="match status" value="1"/>
</dbReference>
<evidence type="ECO:0000256" key="10">
    <source>
        <dbReference type="SAM" id="SignalP"/>
    </source>
</evidence>
<evidence type="ECO:0000256" key="1">
    <source>
        <dbReference type="ARBA" id="ARBA00002494"/>
    </source>
</evidence>
<dbReference type="Proteomes" id="UP000007076">
    <property type="component" value="Chromosome"/>
</dbReference>
<proteinExistence type="predicted"/>
<evidence type="ECO:0000313" key="13">
    <source>
        <dbReference type="Proteomes" id="UP000007076"/>
    </source>
</evidence>
<evidence type="ECO:0000256" key="9">
    <source>
        <dbReference type="ARBA" id="ARBA00034078"/>
    </source>
</evidence>
<dbReference type="HOGENOM" id="CLU_055690_1_4_11"/>
<dbReference type="InterPro" id="IPR036922">
    <property type="entry name" value="Rieske_2Fe-2S_sf"/>
</dbReference>
<evidence type="ECO:0000256" key="4">
    <source>
        <dbReference type="ARBA" id="ARBA00022723"/>
    </source>
</evidence>
<dbReference type="Pfam" id="PF00355">
    <property type="entry name" value="Rieske"/>
    <property type="match status" value="1"/>
</dbReference>
<reference evidence="12 13" key="1">
    <citation type="journal article" date="2010" name="DNA Res.">
        <title>Genome sequence of Kitasatospora setae NBRC 14216T: an evolutionary snapshot of the family Streptomycetaceae.</title>
        <authorList>
            <person name="Ichikawa N."/>
            <person name="Oguchi A."/>
            <person name="Ikeda H."/>
            <person name="Ishikawa J."/>
            <person name="Kitani S."/>
            <person name="Watanabe Y."/>
            <person name="Nakamura S."/>
            <person name="Katano Y."/>
            <person name="Kishi E."/>
            <person name="Sasagawa M."/>
            <person name="Ankai A."/>
            <person name="Fukui S."/>
            <person name="Hashimoto Y."/>
            <person name="Kamata S."/>
            <person name="Otoguro M."/>
            <person name="Tanikawa S."/>
            <person name="Nihira T."/>
            <person name="Horinouchi S."/>
            <person name="Ohnishi Y."/>
            <person name="Hayakawa M."/>
            <person name="Kuzuyama T."/>
            <person name="Arisawa A."/>
            <person name="Nomoto F."/>
            <person name="Miura H."/>
            <person name="Takahashi Y."/>
            <person name="Fujita N."/>
        </authorList>
    </citation>
    <scope>NUCLEOTIDE SEQUENCE [LARGE SCALE GENOMIC DNA]</scope>
    <source>
        <strain evidence="13">ATCC 33774 / DSM 43861 / JCM 3304 / KCC A-0304 / NBRC 14216 / KM-6054</strain>
    </source>
</reference>
<keyword evidence="3" id="KW-0001">2Fe-2S</keyword>
<comment type="function">
    <text evidence="1">Iron-sulfur subunit of the cytochrome bc1 complex, an essential component of the respiratory electron transport chain required for ATP synthesis. The bc1 complex catalyzes the oxidation of menaquinol and the reduction of cytochrome c in the respiratory chain. The bc1 complex operates through a Q-cycle mechanism that couples electron transfer to generation of the proton gradient that drives ATP synthesis.</text>
</comment>
<evidence type="ECO:0000256" key="3">
    <source>
        <dbReference type="ARBA" id="ARBA00022714"/>
    </source>
</evidence>
<dbReference type="PRINTS" id="PR00162">
    <property type="entry name" value="RIESKE"/>
</dbReference>
<keyword evidence="6" id="KW-0411">Iron-sulfur</keyword>